<organism evidence="2 3">
    <name type="scientific">Candidatus Magasanikbacteria bacterium CG10_big_fil_rev_8_21_14_0_10_40_10</name>
    <dbReference type="NCBI Taxonomy" id="1974648"/>
    <lineage>
        <taxon>Bacteria</taxon>
        <taxon>Candidatus Magasanikiibacteriota</taxon>
    </lineage>
</organism>
<evidence type="ECO:0000313" key="2">
    <source>
        <dbReference type="EMBL" id="PIT87619.1"/>
    </source>
</evidence>
<proteinExistence type="predicted"/>
<accession>A0A2M6W4A1</accession>
<protein>
    <submittedName>
        <fullName evidence="2">Uncharacterized protein</fullName>
    </submittedName>
</protein>
<gene>
    <name evidence="2" type="ORF">COU31_02015</name>
</gene>
<dbReference type="EMBL" id="PFBX01000015">
    <property type="protein sequence ID" value="PIT87619.1"/>
    <property type="molecule type" value="Genomic_DNA"/>
</dbReference>
<dbReference type="AlphaFoldDB" id="A0A2M6W4A1"/>
<comment type="caution">
    <text evidence="2">The sequence shown here is derived from an EMBL/GenBank/DDBJ whole genome shotgun (WGS) entry which is preliminary data.</text>
</comment>
<dbReference type="Proteomes" id="UP000231183">
    <property type="component" value="Unassembled WGS sequence"/>
</dbReference>
<feature type="region of interest" description="Disordered" evidence="1">
    <location>
        <begin position="315"/>
        <end position="341"/>
    </location>
</feature>
<evidence type="ECO:0000313" key="3">
    <source>
        <dbReference type="Proteomes" id="UP000231183"/>
    </source>
</evidence>
<sequence>MKKVPMETLTKTQTKTVTNTKLAVATLLALAAGGAAFIMTPTSLYKPATVKIYDTYCVVAGKDAILPDYNALNIGNTYAKINIGKTKNMVGAANQCSAQIYDNLVANYCNSSSTVPVKNLKLGVVGFLFSTSTNQYEMAFSGCGVGNCWALDACNQYTASSTQVGSLTVVKSAGFADSQVAVDSNNVKIAQYDLYASQDEDISVSDVSVGVYNSGIIGHFYLLVEGPNYKSANTFASVNSVNKFLTNYQLIIKAGQKSTIGLYANIKANTPAGSYVQTNILNGNITAMGQSSKQTLINVPSNYVSGQKITIISAPTSTPTSTVPTGTTTNTPTTTTTSTVN</sequence>
<reference evidence="3" key="1">
    <citation type="submission" date="2017-09" db="EMBL/GenBank/DDBJ databases">
        <title>Depth-based differentiation of microbial function through sediment-hosted aquifers and enrichment of novel symbionts in the deep terrestrial subsurface.</title>
        <authorList>
            <person name="Probst A.J."/>
            <person name="Ladd B."/>
            <person name="Jarett J.K."/>
            <person name="Geller-Mcgrath D.E."/>
            <person name="Sieber C.M.K."/>
            <person name="Emerson J.B."/>
            <person name="Anantharaman K."/>
            <person name="Thomas B.C."/>
            <person name="Malmstrom R."/>
            <person name="Stieglmeier M."/>
            <person name="Klingl A."/>
            <person name="Woyke T."/>
            <person name="Ryan C.M."/>
            <person name="Banfield J.F."/>
        </authorList>
    </citation>
    <scope>NUCLEOTIDE SEQUENCE [LARGE SCALE GENOMIC DNA]</scope>
</reference>
<name>A0A2M6W4A1_9BACT</name>
<evidence type="ECO:0000256" key="1">
    <source>
        <dbReference type="SAM" id="MobiDB-lite"/>
    </source>
</evidence>